<feature type="compositionally biased region" description="Low complexity" evidence="1">
    <location>
        <begin position="30"/>
        <end position="45"/>
    </location>
</feature>
<evidence type="ECO:0000313" key="2">
    <source>
        <dbReference type="EMBL" id="CAH0476780.1"/>
    </source>
</evidence>
<dbReference type="EMBL" id="CAKKTJ010000160">
    <property type="protein sequence ID" value="CAH0476780.1"/>
    <property type="molecule type" value="Genomic_DNA"/>
</dbReference>
<dbReference type="AlphaFoldDB" id="A0AAU9KTT7"/>
<evidence type="ECO:0000256" key="1">
    <source>
        <dbReference type="SAM" id="MobiDB-lite"/>
    </source>
</evidence>
<dbReference type="Proteomes" id="UP001160483">
    <property type="component" value="Unassembled WGS sequence"/>
</dbReference>
<protein>
    <recommendedName>
        <fullName evidence="4">Profilin</fullName>
    </recommendedName>
</protein>
<comment type="caution">
    <text evidence="2">The sequence shown here is derived from an EMBL/GenBank/DDBJ whole genome shotgun (WGS) entry which is preliminary data.</text>
</comment>
<gene>
    <name evidence="2" type="ORF">PBS003_LOCUS3549</name>
</gene>
<dbReference type="PANTHER" id="PTHR41752:SF1">
    <property type="entry name" value="PROFILIN"/>
    <property type="match status" value="1"/>
</dbReference>
<evidence type="ECO:0000313" key="3">
    <source>
        <dbReference type="Proteomes" id="UP001160483"/>
    </source>
</evidence>
<dbReference type="PANTHER" id="PTHR41752">
    <property type="entry name" value="PROFILIN"/>
    <property type="match status" value="1"/>
</dbReference>
<sequence>MDGVVGKTLSTLGSISASATSFQPLRNAQSGSNSVLSTDNSSSGTNIQATGETTVTIARLQERIKAQKEWVKYIIFDGDTNILLSNIKPLEGEIANFLKLFIKREDTIKSGIVLLNEQYDVHRFHPPLAYGRRGDPSVEEGEGIAVCKVEQGSRKLYCLITYVYPTLSARAVPQLKEFCETQLVKLS</sequence>
<name>A0AAU9KTT7_9STRA</name>
<evidence type="ECO:0008006" key="4">
    <source>
        <dbReference type="Google" id="ProtNLM"/>
    </source>
</evidence>
<dbReference type="SUPFAM" id="SSF55770">
    <property type="entry name" value="Profilin (actin-binding protein)"/>
    <property type="match status" value="1"/>
</dbReference>
<accession>A0AAU9KTT7</accession>
<dbReference type="InterPro" id="IPR036140">
    <property type="entry name" value="PFN_sf"/>
</dbReference>
<feature type="region of interest" description="Disordered" evidence="1">
    <location>
        <begin position="26"/>
        <end position="47"/>
    </location>
</feature>
<organism evidence="2 3">
    <name type="scientific">Peronospora belbahrii</name>
    <dbReference type="NCBI Taxonomy" id="622444"/>
    <lineage>
        <taxon>Eukaryota</taxon>
        <taxon>Sar</taxon>
        <taxon>Stramenopiles</taxon>
        <taxon>Oomycota</taxon>
        <taxon>Peronosporomycetes</taxon>
        <taxon>Peronosporales</taxon>
        <taxon>Peronosporaceae</taxon>
        <taxon>Peronospora</taxon>
    </lineage>
</organism>
<reference evidence="2" key="1">
    <citation type="submission" date="2021-11" db="EMBL/GenBank/DDBJ databases">
        <authorList>
            <person name="Islam A."/>
            <person name="Islam S."/>
            <person name="Flora M.S."/>
            <person name="Rahman M."/>
            <person name="Ziaur R.M."/>
            <person name="Epstein J.H."/>
            <person name="Hassan M."/>
            <person name="Klassen M."/>
            <person name="Woodard K."/>
            <person name="Webb A."/>
            <person name="Webby R.J."/>
            <person name="El Zowalaty M.E."/>
        </authorList>
    </citation>
    <scope>NUCLEOTIDE SEQUENCE</scope>
    <source>
        <strain evidence="2">Pbs3</strain>
    </source>
</reference>
<proteinExistence type="predicted"/>